<evidence type="ECO:0000313" key="4">
    <source>
        <dbReference type="Proteomes" id="UP000185598"/>
    </source>
</evidence>
<dbReference type="OrthoDB" id="106838at2"/>
<feature type="transmembrane region" description="Helical" evidence="1">
    <location>
        <begin position="20"/>
        <end position="40"/>
    </location>
</feature>
<comment type="caution">
    <text evidence="3">The sequence shown here is derived from an EMBL/GenBank/DDBJ whole genome shotgun (WGS) entry which is preliminary data.</text>
</comment>
<evidence type="ECO:0000256" key="1">
    <source>
        <dbReference type="SAM" id="Phobius"/>
    </source>
</evidence>
<keyword evidence="1" id="KW-0472">Membrane</keyword>
<evidence type="ECO:0000313" key="3">
    <source>
        <dbReference type="EMBL" id="OLP47082.1"/>
    </source>
</evidence>
<dbReference type="AlphaFoldDB" id="A0A1Q8ZYA6"/>
<protein>
    <submittedName>
        <fullName evidence="2">Putative PurR-regulated permease PerM</fullName>
    </submittedName>
</protein>
<dbReference type="STRING" id="887144.BJF91_10285"/>
<dbReference type="Proteomes" id="UP000544107">
    <property type="component" value="Unassembled WGS sequence"/>
</dbReference>
<accession>A0A1Q8ZYA6</accession>
<keyword evidence="1" id="KW-1133">Transmembrane helix</keyword>
<evidence type="ECO:0000313" key="2">
    <source>
        <dbReference type="EMBL" id="MBB4008068.1"/>
    </source>
</evidence>
<dbReference type="EMBL" id="MKIN01000028">
    <property type="protein sequence ID" value="OLP47082.1"/>
    <property type="molecule type" value="Genomic_DNA"/>
</dbReference>
<keyword evidence="1" id="KW-0812">Transmembrane</keyword>
<reference evidence="3 4" key="1">
    <citation type="submission" date="2016-09" db="EMBL/GenBank/DDBJ databases">
        <title>Rhizobium oryziradicis sp. nov., isolated from the root of rice.</title>
        <authorList>
            <person name="Zhao J."/>
            <person name="Zhang X."/>
        </authorList>
    </citation>
    <scope>NUCLEOTIDE SEQUENCE [LARGE SCALE GENOMIC DNA]</scope>
    <source>
        <strain evidence="3 4">14971</strain>
    </source>
</reference>
<dbReference type="Proteomes" id="UP000185598">
    <property type="component" value="Unassembled WGS sequence"/>
</dbReference>
<keyword evidence="4" id="KW-1185">Reference proteome</keyword>
<name>A0A1Q8ZYA6_9HYPH</name>
<evidence type="ECO:0000313" key="5">
    <source>
        <dbReference type="Proteomes" id="UP000544107"/>
    </source>
</evidence>
<gene>
    <name evidence="3" type="ORF">BJF91_10285</name>
    <name evidence="2" type="ORF">GGQ71_002348</name>
</gene>
<dbReference type="RefSeq" id="WP_075617081.1">
    <property type="nucleotide sequence ID" value="NZ_JACIED010000003.1"/>
</dbReference>
<sequence length="76" mass="8152">MRLLVSPEDWCTKSLTGAWIKGILMMVIGAFVIGLINNLLRPLLVGQGARLPDYVVLISTGRGIGLFSLSNSLLAP</sequence>
<reference evidence="2 5" key="2">
    <citation type="submission" date="2020-08" db="EMBL/GenBank/DDBJ databases">
        <title>Genomic Encyclopedia of Type Strains, Phase IV (KMG-IV): sequencing the most valuable type-strain genomes for metagenomic binning, comparative biology and taxonomic classification.</title>
        <authorList>
            <person name="Goeker M."/>
        </authorList>
    </citation>
    <scope>NUCLEOTIDE SEQUENCE [LARGE SCALE GENOMIC DNA]</scope>
    <source>
        <strain evidence="2 5">DSM 100021</strain>
    </source>
</reference>
<dbReference type="EMBL" id="JACIED010000003">
    <property type="protein sequence ID" value="MBB4008068.1"/>
    <property type="molecule type" value="Genomic_DNA"/>
</dbReference>
<organism evidence="3 4">
    <name type="scientific">Allorhizobium taibaishanense</name>
    <dbReference type="NCBI Taxonomy" id="887144"/>
    <lineage>
        <taxon>Bacteria</taxon>
        <taxon>Pseudomonadati</taxon>
        <taxon>Pseudomonadota</taxon>
        <taxon>Alphaproteobacteria</taxon>
        <taxon>Hyphomicrobiales</taxon>
        <taxon>Rhizobiaceae</taxon>
        <taxon>Rhizobium/Agrobacterium group</taxon>
        <taxon>Allorhizobium</taxon>
    </lineage>
</organism>
<proteinExistence type="predicted"/>